<dbReference type="Proteomes" id="UP000094065">
    <property type="component" value="Unassembled WGS sequence"/>
</dbReference>
<reference evidence="2 3" key="1">
    <citation type="submission" date="2016-06" db="EMBL/GenBank/DDBJ databases">
        <title>Evolution of pathogenesis and genome organization in the Tremellales.</title>
        <authorList>
            <person name="Cuomo C."/>
            <person name="Litvintseva A."/>
            <person name="Heitman J."/>
            <person name="Chen Y."/>
            <person name="Sun S."/>
            <person name="Springer D."/>
            <person name="Dromer F."/>
            <person name="Young S."/>
            <person name="Zeng Q."/>
            <person name="Chapman S."/>
            <person name="Gujja S."/>
            <person name="Saif S."/>
            <person name="Birren B."/>
        </authorList>
    </citation>
    <scope>NUCLEOTIDE SEQUENCE [LARGE SCALE GENOMIC DNA]</scope>
    <source>
        <strain evidence="2 3">CBS 6039</strain>
    </source>
</reference>
<proteinExistence type="predicted"/>
<protein>
    <submittedName>
        <fullName evidence="2">Uncharacterized protein</fullName>
    </submittedName>
</protein>
<keyword evidence="3" id="KW-1185">Reference proteome</keyword>
<dbReference type="EMBL" id="AWGJ01000004">
    <property type="protein sequence ID" value="ODN81024.1"/>
    <property type="molecule type" value="Genomic_DNA"/>
</dbReference>
<accession>A0A1E3HXI4</accession>
<feature type="region of interest" description="Disordered" evidence="1">
    <location>
        <begin position="50"/>
        <end position="71"/>
    </location>
</feature>
<name>A0A1E3HXI4_9TREE</name>
<evidence type="ECO:0000313" key="3">
    <source>
        <dbReference type="Proteomes" id="UP000094065"/>
    </source>
</evidence>
<evidence type="ECO:0000256" key="1">
    <source>
        <dbReference type="SAM" id="MobiDB-lite"/>
    </source>
</evidence>
<feature type="compositionally biased region" description="Polar residues" evidence="1">
    <location>
        <begin position="23"/>
        <end position="32"/>
    </location>
</feature>
<dbReference type="RefSeq" id="XP_018995590.1">
    <property type="nucleotide sequence ID" value="XM_019136921.1"/>
</dbReference>
<comment type="caution">
    <text evidence="2">The sequence shown here is derived from an EMBL/GenBank/DDBJ whole genome shotgun (WGS) entry which is preliminary data.</text>
</comment>
<feature type="region of interest" description="Disordered" evidence="1">
    <location>
        <begin position="1"/>
        <end position="32"/>
    </location>
</feature>
<dbReference type="AlphaFoldDB" id="A0A1E3HXI4"/>
<gene>
    <name evidence="2" type="ORF">L202_03124</name>
</gene>
<evidence type="ECO:0000313" key="2">
    <source>
        <dbReference type="EMBL" id="ODN81024.1"/>
    </source>
</evidence>
<dbReference type="GeneID" id="30154433"/>
<organism evidence="2 3">
    <name type="scientific">Cryptococcus amylolentus CBS 6039</name>
    <dbReference type="NCBI Taxonomy" id="1295533"/>
    <lineage>
        <taxon>Eukaryota</taxon>
        <taxon>Fungi</taxon>
        <taxon>Dikarya</taxon>
        <taxon>Basidiomycota</taxon>
        <taxon>Agaricomycotina</taxon>
        <taxon>Tremellomycetes</taxon>
        <taxon>Tremellales</taxon>
        <taxon>Cryptococcaceae</taxon>
        <taxon>Cryptococcus</taxon>
    </lineage>
</organism>
<sequence>MASLQTASRHTGGLGNKRKRDLSLQQRESVTNTARQVVRRLIGLGDAKAKSSLGVGKWPEPNDDGTPFLDG</sequence>